<keyword evidence="2" id="KW-1185">Reference proteome</keyword>
<dbReference type="GeneID" id="55003725"/>
<evidence type="ECO:0000313" key="2">
    <source>
        <dbReference type="Proteomes" id="UP000279330"/>
    </source>
</evidence>
<proteinExistence type="predicted"/>
<accession>A0A385UGW4</accession>
<gene>
    <name evidence="1" type="primary">50</name>
    <name evidence="1" type="ORF">SEA_ONEIAGILLIAN_50</name>
</gene>
<dbReference type="Proteomes" id="UP000279330">
    <property type="component" value="Segment"/>
</dbReference>
<evidence type="ECO:0000313" key="1">
    <source>
        <dbReference type="EMBL" id="AYB70160.1"/>
    </source>
</evidence>
<organism evidence="1 2">
    <name type="scientific">Microbacterium phage OneinaGillian</name>
    <dbReference type="NCBI Taxonomy" id="2301604"/>
    <lineage>
        <taxon>Viruses</taxon>
        <taxon>Duplodnaviria</taxon>
        <taxon>Heunggongvirae</taxon>
        <taxon>Uroviricota</taxon>
        <taxon>Caudoviricetes</taxon>
        <taxon>Gillianvirus</taxon>
        <taxon>Gillianvirus oneinagillian</taxon>
    </lineage>
</organism>
<dbReference type="EMBL" id="MH727556">
    <property type="protein sequence ID" value="AYB70160.1"/>
    <property type="molecule type" value="Genomic_DNA"/>
</dbReference>
<name>A0A385UGW4_9CAUD</name>
<protein>
    <submittedName>
        <fullName evidence="1">Uncharacterized protein</fullName>
    </submittedName>
</protein>
<dbReference type="KEGG" id="vg:55003725"/>
<sequence length="92" mass="10222">MNTHREDAAFFLERARTNPDTAEALADSTAAVAHATLALVEEQRTANLQAYMADTMAERRNTKGVGAAGLKVIDDWISEKMKEIRERLGMEK</sequence>
<reference evidence="1 2" key="1">
    <citation type="submission" date="2018-08" db="EMBL/GenBank/DDBJ databases">
        <authorList>
            <person name="Miller G.E."/>
            <person name="Abrahams R."/>
            <person name="Bazan D.C."/>
            <person name="Beglau B.C."/>
            <person name="Blaylock E.C."/>
            <person name="Choi J.D."/>
            <person name="Grewal S.K."/>
            <person name="Hernandez E.V."/>
            <person name="Kim D.J."/>
            <person name="Kim K."/>
            <person name="Lee Y."/>
            <person name="Linde M.K."/>
            <person name="Lopez M.B."/>
            <person name="Pangalila E."/>
            <person name="Parker M.A."/>
            <person name="Specht R.C."/>
            <person name="Teng M.C."/>
            <person name="Toledo B."/>
            <person name="Tran S."/>
            <person name="Yu H."/>
            <person name="Kalaj N."/>
            <person name="Muthiah A.S."/>
            <person name="Dean N.S."/>
            <person name="Diaz A."/>
            <person name="Garlena R.A."/>
            <person name="Russell D.A."/>
            <person name="Pope W.H."/>
            <person name="Jacobs-Sera D."/>
            <person name="Hatfull G.F."/>
        </authorList>
    </citation>
    <scope>NUCLEOTIDE SEQUENCE [LARGE SCALE GENOMIC DNA]</scope>
</reference>
<dbReference type="RefSeq" id="YP_009812656.1">
    <property type="nucleotide sequence ID" value="NC_048068.1"/>
</dbReference>